<dbReference type="GO" id="GO:0006270">
    <property type="term" value="P:DNA replication initiation"/>
    <property type="evidence" value="ECO:0007669"/>
    <property type="project" value="InterPro"/>
</dbReference>
<keyword evidence="4" id="KW-0539">Nucleus</keyword>
<evidence type="ECO:0000256" key="4">
    <source>
        <dbReference type="ARBA" id="ARBA00023242"/>
    </source>
</evidence>
<dbReference type="HOGENOM" id="CLU_005871_3_0_1"/>
<reference evidence="7 8" key="1">
    <citation type="journal article" date="2012" name="Appl. Environ. Microbiol.">
        <title>Short-read sequencing for genomic analysis of the brown rot fungus Fibroporia radiculosa.</title>
        <authorList>
            <person name="Tang J.D."/>
            <person name="Perkins A.D."/>
            <person name="Sonstegard T.S."/>
            <person name="Schroeder S.G."/>
            <person name="Burgess S.C."/>
            <person name="Diehl S.V."/>
        </authorList>
    </citation>
    <scope>NUCLEOTIDE SEQUENCE [LARGE SCALE GENOMIC DNA]</scope>
    <source>
        <strain evidence="7 8">TFFH 294</strain>
    </source>
</reference>
<dbReference type="GO" id="GO:0003688">
    <property type="term" value="F:DNA replication origin binding"/>
    <property type="evidence" value="ECO:0007669"/>
    <property type="project" value="TreeGrafter"/>
</dbReference>
<feature type="region of interest" description="Disordered" evidence="6">
    <location>
        <begin position="167"/>
        <end position="238"/>
    </location>
</feature>
<dbReference type="OrthoDB" id="10258882at2759"/>
<dbReference type="Pfam" id="PF02724">
    <property type="entry name" value="CDC45"/>
    <property type="match status" value="1"/>
</dbReference>
<keyword evidence="8" id="KW-1185">Reference proteome</keyword>
<dbReference type="STRING" id="599839.J4H122"/>
<dbReference type="GO" id="GO:0000727">
    <property type="term" value="P:double-strand break repair via break-induced replication"/>
    <property type="evidence" value="ECO:0007669"/>
    <property type="project" value="TreeGrafter"/>
</dbReference>
<dbReference type="InParanoid" id="J4H122"/>
<sequence>MVYLPPPQFASASRPSYGETYAKILAAHRRSPATSASSVIILVAPDVDALCAAHMLAELFKQDDVMHRIIPVSGHAELERMRDELATFTDLHTLILLNMGAILDLPSSEWFGEFSTQLTVHVIDSSRPQNLASIFGIGEGGNRIVIWDDGGAENLQEERKAWEALAYEPEPDSDEEDSELDSEEDVEGDDDDEGEDDAYDGGSSSGKRRSLGDGGRPNGKRRRIQRRPSRMSKEDRAQYSSRLEKYYMSGTWHGQSACGTIYLLATVLERVDNDLLWLAILGLTHQYTTSRISRNDYDKYHSIYYDEVARLNPPPPASAANDYDFKSQHPDDTSVYAADELRFMMFRHWNLYDAMYHSSYVATRLGIWKERGRKRLTGLLAKMGFSIPETQQPYPHMAKDLKLSLRQKLDQIAPEYGLVELSYPSFTRCYGYRSQPLSACDAVEAVSALLDVAGGVRLEIEVEGARNGGEWFGGGRVWNIERDEGRKEGEHEHIPPGGATAGVKTVNAMGGEAGMDQANGEGQDLQWWIKNFWTAFDALGDIVRLREALSLAMALHKAIVRQGSSIIDKHDIRTLRGHRVVTITQGPDLALFAHPGVLSRLALWLVEALRDRLSGTSTAYSRSKRKSLPLVLACLNEKEGTYLVVGVMAALNFGDVRKNEFGLAFLDAKERCNARTRHGSFDTSVLEINKDDLKVFLETLCDGGER</sequence>
<proteinExistence type="inferred from homology"/>
<dbReference type="GO" id="GO:0003682">
    <property type="term" value="F:chromatin binding"/>
    <property type="evidence" value="ECO:0007669"/>
    <property type="project" value="TreeGrafter"/>
</dbReference>
<dbReference type="PANTHER" id="PTHR10507">
    <property type="entry name" value="CDC45-RELATED PROTEIN"/>
    <property type="match status" value="1"/>
</dbReference>
<evidence type="ECO:0000256" key="3">
    <source>
        <dbReference type="ARBA" id="ARBA00022705"/>
    </source>
</evidence>
<dbReference type="Proteomes" id="UP000006352">
    <property type="component" value="Unassembled WGS sequence"/>
</dbReference>
<evidence type="ECO:0008006" key="9">
    <source>
        <dbReference type="Google" id="ProtNLM"/>
    </source>
</evidence>
<dbReference type="GeneID" id="24094250"/>
<feature type="compositionally biased region" description="Acidic residues" evidence="6">
    <location>
        <begin position="169"/>
        <end position="199"/>
    </location>
</feature>
<evidence type="ECO:0000256" key="6">
    <source>
        <dbReference type="SAM" id="MobiDB-lite"/>
    </source>
</evidence>
<evidence type="ECO:0000256" key="2">
    <source>
        <dbReference type="ARBA" id="ARBA00010727"/>
    </source>
</evidence>
<name>J4H122_9APHY</name>
<dbReference type="RefSeq" id="XP_012178622.1">
    <property type="nucleotide sequence ID" value="XM_012323232.1"/>
</dbReference>
<evidence type="ECO:0000313" key="7">
    <source>
        <dbReference type="EMBL" id="CCL99339.1"/>
    </source>
</evidence>
<organism evidence="7 8">
    <name type="scientific">Fibroporia radiculosa</name>
    <dbReference type="NCBI Taxonomy" id="599839"/>
    <lineage>
        <taxon>Eukaryota</taxon>
        <taxon>Fungi</taxon>
        <taxon>Dikarya</taxon>
        <taxon>Basidiomycota</taxon>
        <taxon>Agaricomycotina</taxon>
        <taxon>Agaricomycetes</taxon>
        <taxon>Polyporales</taxon>
        <taxon>Fibroporiaceae</taxon>
        <taxon>Fibroporia</taxon>
    </lineage>
</organism>
<dbReference type="GO" id="GO:0003697">
    <property type="term" value="F:single-stranded DNA binding"/>
    <property type="evidence" value="ECO:0007669"/>
    <property type="project" value="TreeGrafter"/>
</dbReference>
<comment type="similarity">
    <text evidence="2">Belongs to the CDC45 family.</text>
</comment>
<evidence type="ECO:0000313" key="8">
    <source>
        <dbReference type="Proteomes" id="UP000006352"/>
    </source>
</evidence>
<dbReference type="EMBL" id="HE796928">
    <property type="protein sequence ID" value="CCL99339.1"/>
    <property type="molecule type" value="Genomic_DNA"/>
</dbReference>
<comment type="subcellular location">
    <subcellularLocation>
        <location evidence="1">Nucleus</location>
    </subcellularLocation>
</comment>
<dbReference type="GO" id="GO:0031261">
    <property type="term" value="C:DNA replication preinitiation complex"/>
    <property type="evidence" value="ECO:0007669"/>
    <property type="project" value="TreeGrafter"/>
</dbReference>
<evidence type="ECO:0000256" key="1">
    <source>
        <dbReference type="ARBA" id="ARBA00004123"/>
    </source>
</evidence>
<dbReference type="PANTHER" id="PTHR10507:SF0">
    <property type="entry name" value="CELL DIVISION CONTROL PROTEIN 45 HOMOLOG"/>
    <property type="match status" value="1"/>
</dbReference>
<protein>
    <recommendedName>
        <fullName evidence="9">CDC45-like protein</fullName>
    </recommendedName>
</protein>
<dbReference type="FunCoup" id="J4H122">
    <property type="interactions" value="297"/>
</dbReference>
<keyword evidence="5" id="KW-0131">Cell cycle</keyword>
<feature type="compositionally biased region" description="Basic residues" evidence="6">
    <location>
        <begin position="218"/>
        <end position="230"/>
    </location>
</feature>
<dbReference type="GO" id="GO:1902977">
    <property type="term" value="P:mitotic DNA replication preinitiation complex assembly"/>
    <property type="evidence" value="ECO:0007669"/>
    <property type="project" value="TreeGrafter"/>
</dbReference>
<gene>
    <name evidence="7" type="ORF">FIBRA_01357</name>
</gene>
<keyword evidence="3" id="KW-0235">DNA replication</keyword>
<dbReference type="AlphaFoldDB" id="J4H122"/>
<dbReference type="InterPro" id="IPR003874">
    <property type="entry name" value="CDC45"/>
</dbReference>
<accession>J4H122</accession>
<evidence type="ECO:0000256" key="5">
    <source>
        <dbReference type="ARBA" id="ARBA00023306"/>
    </source>
</evidence>